<keyword evidence="2" id="KW-1185">Reference proteome</keyword>
<dbReference type="EMBL" id="JAGPNK010000004">
    <property type="protein sequence ID" value="KAH7323252.1"/>
    <property type="molecule type" value="Genomic_DNA"/>
</dbReference>
<reference evidence="1" key="1">
    <citation type="journal article" date="2021" name="Nat. Commun.">
        <title>Genetic determinants of endophytism in the Arabidopsis root mycobiome.</title>
        <authorList>
            <person name="Mesny F."/>
            <person name="Miyauchi S."/>
            <person name="Thiergart T."/>
            <person name="Pickel B."/>
            <person name="Atanasova L."/>
            <person name="Karlsson M."/>
            <person name="Huettel B."/>
            <person name="Barry K.W."/>
            <person name="Haridas S."/>
            <person name="Chen C."/>
            <person name="Bauer D."/>
            <person name="Andreopoulos W."/>
            <person name="Pangilinan J."/>
            <person name="LaButti K."/>
            <person name="Riley R."/>
            <person name="Lipzen A."/>
            <person name="Clum A."/>
            <person name="Drula E."/>
            <person name="Henrissat B."/>
            <person name="Kohler A."/>
            <person name="Grigoriev I.V."/>
            <person name="Martin F.M."/>
            <person name="Hacquard S."/>
        </authorList>
    </citation>
    <scope>NUCLEOTIDE SEQUENCE</scope>
    <source>
        <strain evidence="1">MPI-CAGE-CH-0235</strain>
    </source>
</reference>
<evidence type="ECO:0008006" key="3">
    <source>
        <dbReference type="Google" id="ProtNLM"/>
    </source>
</evidence>
<comment type="caution">
    <text evidence="1">The sequence shown here is derived from an EMBL/GenBank/DDBJ whole genome shotgun (WGS) entry which is preliminary data.</text>
</comment>
<evidence type="ECO:0000313" key="2">
    <source>
        <dbReference type="Proteomes" id="UP000813444"/>
    </source>
</evidence>
<accession>A0A8K0WTF8</accession>
<organism evidence="1 2">
    <name type="scientific">Stachybotrys elegans</name>
    <dbReference type="NCBI Taxonomy" id="80388"/>
    <lineage>
        <taxon>Eukaryota</taxon>
        <taxon>Fungi</taxon>
        <taxon>Dikarya</taxon>
        <taxon>Ascomycota</taxon>
        <taxon>Pezizomycotina</taxon>
        <taxon>Sordariomycetes</taxon>
        <taxon>Hypocreomycetidae</taxon>
        <taxon>Hypocreales</taxon>
        <taxon>Stachybotryaceae</taxon>
        <taxon>Stachybotrys</taxon>
    </lineage>
</organism>
<evidence type="ECO:0000313" key="1">
    <source>
        <dbReference type="EMBL" id="KAH7323252.1"/>
    </source>
</evidence>
<dbReference type="AlphaFoldDB" id="A0A8K0WTF8"/>
<dbReference type="OrthoDB" id="5186230at2759"/>
<proteinExistence type="predicted"/>
<name>A0A8K0WTF8_9HYPO</name>
<dbReference type="Proteomes" id="UP000813444">
    <property type="component" value="Unassembled WGS sequence"/>
</dbReference>
<sequence length="258" mass="28054">MVSNTTAITTSGYNSVILFGVGILANGDIMYYSNTPGSVDVLVASGGAYVGGDALAQKVRSLKTRSGSTINRVEICMNSNNMRELMTSPGPGSSTNIYRNFAALKTAWTLDAVNNNDESLYHVPSTVTFAKMLGTMGYKYSLCPYTNINFWTSLRTQVNSGLSTPLIDRAYLQCYDGGGGNNPVSWQNSLGMTVVPLIWVINDAKPWEGNTAAQARTRFSNWARQATLGGGGYWNEYDIEKMGLSYTEYGKVLTDIFP</sequence>
<gene>
    <name evidence="1" type="ORF">B0I35DRAFT_350272</name>
</gene>
<protein>
    <recommendedName>
        <fullName evidence="3">Coagulation factor 5/8 type domain-containing protein</fullName>
    </recommendedName>
</protein>